<dbReference type="RefSeq" id="WP_011839790.1">
    <property type="nucleotide sequence ID" value="NC_009033.1"/>
</dbReference>
<dbReference type="AlphaFoldDB" id="A3DPN6"/>
<dbReference type="PANTHER" id="PTHR36934">
    <property type="entry name" value="BLR0278 PROTEIN"/>
    <property type="match status" value="1"/>
</dbReference>
<gene>
    <name evidence="2" type="ordered locus">Smar_1507</name>
</gene>
<dbReference type="SUPFAM" id="SSF54637">
    <property type="entry name" value="Thioesterase/thiol ester dehydrase-isomerase"/>
    <property type="match status" value="1"/>
</dbReference>
<reference evidence="2 3" key="2">
    <citation type="journal article" date="2009" name="Stand. Genomic Sci.">
        <title>Complete genome sequence of Staphylothermus marinus Stetter and Fiala 1986 type strain F1.</title>
        <authorList>
            <person name="Anderson I.J."/>
            <person name="Sun H."/>
            <person name="Lapidus A."/>
            <person name="Copeland A."/>
            <person name="Glavina Del Rio T."/>
            <person name="Tice H."/>
            <person name="Dalin E."/>
            <person name="Lucas S."/>
            <person name="Barry K."/>
            <person name="Land M."/>
            <person name="Richardson P."/>
            <person name="Huber H."/>
            <person name="Kyrpides N.C."/>
        </authorList>
    </citation>
    <scope>NUCLEOTIDE SEQUENCE [LARGE SCALE GENOMIC DNA]</scope>
    <source>
        <strain evidence="3">ATCC 43588 / DSM 3639 / JCM 9404 / F1</strain>
    </source>
</reference>
<proteinExistence type="predicted"/>
<organism evidence="2 3">
    <name type="scientific">Staphylothermus marinus (strain ATCC 43588 / DSM 3639 / JCM 9404 / F1)</name>
    <dbReference type="NCBI Taxonomy" id="399550"/>
    <lineage>
        <taxon>Archaea</taxon>
        <taxon>Thermoproteota</taxon>
        <taxon>Thermoprotei</taxon>
        <taxon>Desulfurococcales</taxon>
        <taxon>Desulfurococcaceae</taxon>
        <taxon>Staphylothermus</taxon>
    </lineage>
</organism>
<dbReference type="STRING" id="399550.Smar_1507"/>
<dbReference type="Pfam" id="PF22636">
    <property type="entry name" value="FlK"/>
    <property type="match status" value="1"/>
</dbReference>
<dbReference type="PIRSF" id="PIRSF014972">
    <property type="entry name" value="FlK"/>
    <property type="match status" value="1"/>
</dbReference>
<reference evidence="3" key="1">
    <citation type="journal article" date="2009" name="BMC Genomics">
        <title>The complete genome sequence of Staphylothermus marinus reveals differences in sulfur metabolism among heterotrophic Crenarchaeota.</title>
        <authorList>
            <person name="Anderson I.J."/>
            <person name="Dharmarajan L."/>
            <person name="Rodriguez J."/>
            <person name="Hooper S."/>
            <person name="Porat I."/>
            <person name="Ulrich L.E."/>
            <person name="Elkins J.G."/>
            <person name="Mavromatis K."/>
            <person name="Sun H."/>
            <person name="Land M."/>
            <person name="Lapidus A."/>
            <person name="Lucas S."/>
            <person name="Barry K."/>
            <person name="Huber H."/>
            <person name="Zhulin I.B."/>
            <person name="Whitman W.B."/>
            <person name="Mukhopadhyay B."/>
            <person name="Woese C."/>
            <person name="Bristow J."/>
            <person name="Kyrpides N."/>
        </authorList>
    </citation>
    <scope>NUCLEOTIDE SEQUENCE [LARGE SCALE GENOMIC DNA]</scope>
    <source>
        <strain evidence="3">ATCC 43588 / DSM 3639 / JCM 9404 / F1</strain>
    </source>
</reference>
<dbReference type="InterPro" id="IPR054485">
    <property type="entry name" value="FlK-like_dom"/>
</dbReference>
<dbReference type="Proteomes" id="UP000000254">
    <property type="component" value="Chromosome"/>
</dbReference>
<dbReference type="CDD" id="cd03440">
    <property type="entry name" value="hot_dog"/>
    <property type="match status" value="1"/>
</dbReference>
<dbReference type="HOGENOM" id="CLU_119426_0_1_2"/>
<accession>A3DPN6</accession>
<feature type="domain" description="Fluoroacetyl-CoA-specific thioesterase-like" evidence="1">
    <location>
        <begin position="15"/>
        <end position="117"/>
    </location>
</feature>
<dbReference type="PANTHER" id="PTHR36934:SF1">
    <property type="entry name" value="THIOESTERASE DOMAIN-CONTAINING PROTEIN"/>
    <property type="match status" value="1"/>
</dbReference>
<evidence type="ECO:0000313" key="2">
    <source>
        <dbReference type="EMBL" id="ABN70596.1"/>
    </source>
</evidence>
<dbReference type="InterPro" id="IPR029069">
    <property type="entry name" value="HotDog_dom_sf"/>
</dbReference>
<dbReference type="EMBL" id="CP000575">
    <property type="protein sequence ID" value="ABN70596.1"/>
    <property type="molecule type" value="Genomic_DNA"/>
</dbReference>
<sequence>MSIRVGLRREMDYVVSENDAPKFLLDKGVGVLSTPRMIALMEGNSKRLLDQFLGEEYTSVGIHVDVYHKAPAPVGSRVKFVSEIIEVKKNKVLFKVKCVLNDIVVGEGIHERAIVSWNKFIEHVKKIMGK</sequence>
<evidence type="ECO:0000259" key="1">
    <source>
        <dbReference type="Pfam" id="PF22636"/>
    </source>
</evidence>
<protein>
    <submittedName>
        <fullName evidence="2">Thioesterase superfamily</fullName>
    </submittedName>
</protein>
<name>A3DPN6_STAMF</name>
<dbReference type="InterPro" id="IPR025540">
    <property type="entry name" value="FlK"/>
</dbReference>
<dbReference type="eggNOG" id="arCOG04331">
    <property type="taxonomic scope" value="Archaea"/>
</dbReference>
<evidence type="ECO:0000313" key="3">
    <source>
        <dbReference type="Proteomes" id="UP000000254"/>
    </source>
</evidence>
<dbReference type="OrthoDB" id="359228at2157"/>
<keyword evidence="3" id="KW-1185">Reference proteome</keyword>
<dbReference type="GeneID" id="4907046"/>
<dbReference type="KEGG" id="smr:Smar_1507"/>
<dbReference type="Gene3D" id="3.10.129.10">
    <property type="entry name" value="Hotdog Thioesterase"/>
    <property type="match status" value="1"/>
</dbReference>